<dbReference type="InterPro" id="IPR016169">
    <property type="entry name" value="FAD-bd_PCMH_sub2"/>
</dbReference>
<dbReference type="Pfam" id="PF03450">
    <property type="entry name" value="CO_deh_flav_C"/>
    <property type="match status" value="1"/>
</dbReference>
<accession>D6TYV2</accession>
<dbReference type="Pfam" id="PF00111">
    <property type="entry name" value="Fer2"/>
    <property type="match status" value="1"/>
</dbReference>
<keyword evidence="2" id="KW-0479">Metal-binding</keyword>
<comment type="caution">
    <text evidence="8">The sequence shown here is derived from an EMBL/GenBank/DDBJ whole genome shotgun (WGS) entry which is preliminary data.</text>
</comment>
<dbReference type="PANTHER" id="PTHR45444:SF3">
    <property type="entry name" value="XANTHINE DEHYDROGENASE"/>
    <property type="match status" value="1"/>
</dbReference>
<dbReference type="InterPro" id="IPR016167">
    <property type="entry name" value="FAD-bd_PCMH_sub1"/>
</dbReference>
<dbReference type="SUPFAM" id="SSF56176">
    <property type="entry name" value="FAD-binding/transporter-associated domain-like"/>
    <property type="match status" value="1"/>
</dbReference>
<dbReference type="RefSeq" id="WP_007917261.1">
    <property type="nucleotide sequence ID" value="NZ_ADVG01000003.1"/>
</dbReference>
<dbReference type="Gene3D" id="3.30.465.10">
    <property type="match status" value="1"/>
</dbReference>
<dbReference type="Gene3D" id="3.30.43.10">
    <property type="entry name" value="Uridine Diphospho-n-acetylenolpyruvylglucosamine Reductase, domain 2"/>
    <property type="match status" value="1"/>
</dbReference>
<dbReference type="PROSITE" id="PS00197">
    <property type="entry name" value="2FE2S_FER_1"/>
    <property type="match status" value="1"/>
</dbReference>
<gene>
    <name evidence="8" type="ORF">Krac_6346</name>
</gene>
<feature type="domain" description="FAD-binding PCMH-type" evidence="7">
    <location>
        <begin position="1"/>
        <end position="174"/>
    </location>
</feature>
<dbReference type="InterPro" id="IPR016166">
    <property type="entry name" value="FAD-bd_PCMH"/>
</dbReference>
<dbReference type="GO" id="GO:0071949">
    <property type="term" value="F:FAD binding"/>
    <property type="evidence" value="ECO:0007669"/>
    <property type="project" value="InterPro"/>
</dbReference>
<dbReference type="InterPro" id="IPR001041">
    <property type="entry name" value="2Fe-2S_ferredoxin-type"/>
</dbReference>
<dbReference type="SUPFAM" id="SSF55447">
    <property type="entry name" value="CO dehydrogenase flavoprotein C-terminal domain-like"/>
    <property type="match status" value="1"/>
</dbReference>
<dbReference type="Pfam" id="PF00941">
    <property type="entry name" value="FAD_binding_5"/>
    <property type="match status" value="1"/>
</dbReference>
<dbReference type="FunCoup" id="D6TYV2">
    <property type="interactions" value="92"/>
</dbReference>
<dbReference type="InterPro" id="IPR006058">
    <property type="entry name" value="2Fe2S_fd_BS"/>
</dbReference>
<evidence type="ECO:0000256" key="5">
    <source>
        <dbReference type="ARBA" id="ARBA00023004"/>
    </source>
</evidence>
<keyword evidence="5" id="KW-0408">Iron</keyword>
<keyword evidence="4" id="KW-0560">Oxidoreductase</keyword>
<dbReference type="InterPro" id="IPR002888">
    <property type="entry name" value="2Fe-2S-bd"/>
</dbReference>
<evidence type="ECO:0000256" key="2">
    <source>
        <dbReference type="ARBA" id="ARBA00022723"/>
    </source>
</evidence>
<dbReference type="SMART" id="SM01092">
    <property type="entry name" value="CO_deh_flav_C"/>
    <property type="match status" value="1"/>
</dbReference>
<dbReference type="PROSITE" id="PS51387">
    <property type="entry name" value="FAD_PCMH"/>
    <property type="match status" value="1"/>
</dbReference>
<dbReference type="eggNOG" id="COG2080">
    <property type="taxonomic scope" value="Bacteria"/>
</dbReference>
<dbReference type="InParanoid" id="D6TYV2"/>
<evidence type="ECO:0000256" key="4">
    <source>
        <dbReference type="ARBA" id="ARBA00023002"/>
    </source>
</evidence>
<dbReference type="AlphaFoldDB" id="D6TYV2"/>
<dbReference type="SUPFAM" id="SSF54292">
    <property type="entry name" value="2Fe-2S ferredoxin-like"/>
    <property type="match status" value="1"/>
</dbReference>
<dbReference type="eggNOG" id="COG1319">
    <property type="taxonomic scope" value="Bacteria"/>
</dbReference>
<dbReference type="SUPFAM" id="SSF47741">
    <property type="entry name" value="CO dehydrogenase ISP C-domain like"/>
    <property type="match status" value="1"/>
</dbReference>
<dbReference type="InterPro" id="IPR036683">
    <property type="entry name" value="CO_DH_flav_C_dom_sf"/>
</dbReference>
<keyword evidence="9" id="KW-1185">Reference proteome</keyword>
<dbReference type="Gene3D" id="3.30.390.50">
    <property type="entry name" value="CO dehydrogenase flavoprotein, C-terminal domain"/>
    <property type="match status" value="1"/>
</dbReference>
<evidence type="ECO:0000259" key="6">
    <source>
        <dbReference type="PROSITE" id="PS51085"/>
    </source>
</evidence>
<dbReference type="PROSITE" id="PS51085">
    <property type="entry name" value="2FE2S_FER_2"/>
    <property type="match status" value="1"/>
</dbReference>
<evidence type="ECO:0000313" key="8">
    <source>
        <dbReference type="EMBL" id="EFH85177.1"/>
    </source>
</evidence>
<reference evidence="8 9" key="1">
    <citation type="journal article" date="2011" name="Stand. Genomic Sci.">
        <title>Non-contiguous finished genome sequence and contextual data of the filamentous soil bacterium Ktedonobacter racemifer type strain (SOSP1-21).</title>
        <authorList>
            <person name="Chang Y.J."/>
            <person name="Land M."/>
            <person name="Hauser L."/>
            <person name="Chertkov O."/>
            <person name="Del Rio T.G."/>
            <person name="Nolan M."/>
            <person name="Copeland A."/>
            <person name="Tice H."/>
            <person name="Cheng J.F."/>
            <person name="Lucas S."/>
            <person name="Han C."/>
            <person name="Goodwin L."/>
            <person name="Pitluck S."/>
            <person name="Ivanova N."/>
            <person name="Ovchinikova G."/>
            <person name="Pati A."/>
            <person name="Chen A."/>
            <person name="Palaniappan K."/>
            <person name="Mavromatis K."/>
            <person name="Liolios K."/>
            <person name="Brettin T."/>
            <person name="Fiebig A."/>
            <person name="Rohde M."/>
            <person name="Abt B."/>
            <person name="Goker M."/>
            <person name="Detter J.C."/>
            <person name="Woyke T."/>
            <person name="Bristow J."/>
            <person name="Eisen J.A."/>
            <person name="Markowitz V."/>
            <person name="Hugenholtz P."/>
            <person name="Kyrpides N.C."/>
            <person name="Klenk H.P."/>
            <person name="Lapidus A."/>
        </authorList>
    </citation>
    <scope>NUCLEOTIDE SEQUENCE [LARGE SCALE GENOMIC DNA]</scope>
    <source>
        <strain evidence="9">DSM 44963</strain>
    </source>
</reference>
<dbReference type="Pfam" id="PF01799">
    <property type="entry name" value="Fer2_2"/>
    <property type="match status" value="1"/>
</dbReference>
<dbReference type="InterPro" id="IPR036884">
    <property type="entry name" value="2Fe-2S-bd_dom_sf"/>
</dbReference>
<name>D6TYV2_KTERA</name>
<evidence type="ECO:0000256" key="3">
    <source>
        <dbReference type="ARBA" id="ARBA00022827"/>
    </source>
</evidence>
<evidence type="ECO:0000313" key="9">
    <source>
        <dbReference type="Proteomes" id="UP000004508"/>
    </source>
</evidence>
<dbReference type="Gene3D" id="1.10.150.120">
    <property type="entry name" value="[2Fe-2S]-binding domain"/>
    <property type="match status" value="1"/>
</dbReference>
<organism evidence="8 9">
    <name type="scientific">Ktedonobacter racemifer DSM 44963</name>
    <dbReference type="NCBI Taxonomy" id="485913"/>
    <lineage>
        <taxon>Bacteria</taxon>
        <taxon>Bacillati</taxon>
        <taxon>Chloroflexota</taxon>
        <taxon>Ktedonobacteria</taxon>
        <taxon>Ktedonobacterales</taxon>
        <taxon>Ktedonobacteraceae</taxon>
        <taxon>Ktedonobacter</taxon>
    </lineage>
</organism>
<dbReference type="InterPro" id="IPR036318">
    <property type="entry name" value="FAD-bd_PCMH-like_sf"/>
</dbReference>
<dbReference type="InterPro" id="IPR016208">
    <property type="entry name" value="Ald_Oxase/xanthine_DH-like"/>
</dbReference>
<dbReference type="PANTHER" id="PTHR45444">
    <property type="entry name" value="XANTHINE DEHYDROGENASE"/>
    <property type="match status" value="1"/>
</dbReference>
<dbReference type="Gene3D" id="3.10.20.30">
    <property type="match status" value="1"/>
</dbReference>
<dbReference type="STRING" id="485913.Krac_6346"/>
<dbReference type="InterPro" id="IPR036010">
    <property type="entry name" value="2Fe-2S_ferredoxin-like_sf"/>
</dbReference>
<dbReference type="OrthoDB" id="9789842at2"/>
<dbReference type="Proteomes" id="UP000004508">
    <property type="component" value="Unassembled WGS sequence"/>
</dbReference>
<dbReference type="GO" id="GO:0016491">
    <property type="term" value="F:oxidoreductase activity"/>
    <property type="evidence" value="ECO:0007669"/>
    <property type="project" value="UniProtKB-KW"/>
</dbReference>
<evidence type="ECO:0000256" key="1">
    <source>
        <dbReference type="ARBA" id="ARBA00022630"/>
    </source>
</evidence>
<dbReference type="InterPro" id="IPR012675">
    <property type="entry name" value="Beta-grasp_dom_sf"/>
</dbReference>
<protein>
    <submittedName>
        <fullName evidence="8">(2Fe-2S)-binding domain protein</fullName>
    </submittedName>
</protein>
<dbReference type="InterPro" id="IPR002346">
    <property type="entry name" value="Mopterin_DH_FAD-bd"/>
</dbReference>
<feature type="domain" description="2Fe-2S ferredoxin-type" evidence="6">
    <location>
        <begin position="312"/>
        <end position="388"/>
    </location>
</feature>
<keyword evidence="1" id="KW-0285">Flavoprotein</keyword>
<keyword evidence="3" id="KW-0274">FAD</keyword>
<dbReference type="EMBL" id="ADVG01000003">
    <property type="protein sequence ID" value="EFH85177.1"/>
    <property type="molecule type" value="Genomic_DNA"/>
</dbReference>
<evidence type="ECO:0000259" key="7">
    <source>
        <dbReference type="PROSITE" id="PS51387"/>
    </source>
</evidence>
<dbReference type="GO" id="GO:0005506">
    <property type="term" value="F:iron ion binding"/>
    <property type="evidence" value="ECO:0007669"/>
    <property type="project" value="InterPro"/>
</dbReference>
<proteinExistence type="predicted"/>
<sequence length="466" mass="50752">MWQTCLQPTTMVETLELLQQYGAEARLVAGGTDVLVELQRGVRPATTLIDVSALRELKYIRINDHYLSMGALTTHNDILQSSLCQEYAIPLVQACREVGAPQIRTRATVAGNILTASPANDTIPPLLALDSELVLATSAGERVIPLCQFYRGVRRTELRSNEFLREIRVPIVAAERRGLFSKLGLRRAQAISVINLALMLSFEGDFVCDARITLGCVAPTVVRAMNVEKFLLGKRLQAAICQQAAQLVVHDCAPIDDVRASAAYRLLTVTNLLEQGLVTLSRKERDTRSRPILLETIVDAYAQGSEVVPFRGTIETIINGRSYSFSNAQQKTLLNLLREDARLTGTKEGCAEGECGACSVWLDGQVVMSCLVPAVQVHQRSVTTIEGLGTSGQLHPLQQAFIDSAAVQCGFCIPGMLMAGAKLLDECPSPNEEQMRSALSGNICRCTGYRKILDALAQPQAGGQER</sequence>
<dbReference type="InterPro" id="IPR005107">
    <property type="entry name" value="CO_DH_flav_C"/>
</dbReference>
<dbReference type="GO" id="GO:0051537">
    <property type="term" value="F:2 iron, 2 sulfur cluster binding"/>
    <property type="evidence" value="ECO:0007669"/>
    <property type="project" value="InterPro"/>
</dbReference>